<accession>A0ACC3SBU7</accession>
<gene>
    <name evidence="1" type="primary">CHL1</name>
    <name evidence="1" type="ORF">M8818_004677</name>
</gene>
<keyword evidence="1" id="KW-0347">Helicase</keyword>
<keyword evidence="1" id="KW-0067">ATP-binding</keyword>
<dbReference type="EMBL" id="JAMKPW020000022">
    <property type="protein sequence ID" value="KAK8206842.1"/>
    <property type="molecule type" value="Genomic_DNA"/>
</dbReference>
<keyword evidence="1" id="KW-0547">Nucleotide-binding</keyword>
<comment type="caution">
    <text evidence="1">The sequence shown here is derived from an EMBL/GenBank/DDBJ whole genome shotgun (WGS) entry which is preliminary data.</text>
</comment>
<evidence type="ECO:0000313" key="1">
    <source>
        <dbReference type="EMBL" id="KAK8206842.1"/>
    </source>
</evidence>
<evidence type="ECO:0000313" key="2">
    <source>
        <dbReference type="Proteomes" id="UP001320706"/>
    </source>
</evidence>
<reference evidence="1" key="1">
    <citation type="submission" date="2024-02" db="EMBL/GenBank/DDBJ databases">
        <title>Metagenome Assembled Genome of Zalaria obscura JY119.</title>
        <authorList>
            <person name="Vighnesh L."/>
            <person name="Jagadeeshwari U."/>
            <person name="Venkata Ramana C."/>
            <person name="Sasikala C."/>
        </authorList>
    </citation>
    <scope>NUCLEOTIDE SEQUENCE</scope>
    <source>
        <strain evidence="1">JY119</strain>
    </source>
</reference>
<proteinExistence type="predicted"/>
<keyword evidence="1" id="KW-0378">Hydrolase</keyword>
<sequence length="1140" mass="126393">MVLLTVTPAAKDAIELYNRLGLRDEQPSGEPSLAAPAVGNPVAHGQLIDISRALKELQNKKGFEEEDDMTVDVRLDALLKGARVWTPPPKPKPEQTLEYKAMMAKLREEEERRAYERMINPPLPTETSSQRFPNAYAADAFRAPPVPEEDDEVTYADINRQMALIINVLVSIIACSVAIWIAARHWSVPQRLALSMSGSGVVAVAEVAIYFGYINRIKDAKLKEGKKVERKEIVETWVIDGKDKRAISGGDADTRKGGGDSQDCSCHIMTATTSLERDYHHPYQPYDIQTEFMSALYDCIEEGKLGIFESPTGTGKSLSLICGSLTWLREHKRKIYDSNLAAVEADDAEPEWMREHAREQKKREALQKRAELEAKLEAIRQKERRVRQKYENGEPFAKRRKVAEDGKAGDADEEDQFALDDYESEDETAALRTEQSGGDYGLSSETQALMEKLGYSMKAPEADAEADDELKIVFSSRTHSQLSQFVGELRRVKLPPALPLDSGSDPPRKPEKELHEELKHLTLGSRKNLCINPKVASLKSPTAVNERCLELQQSKTPADKKCPYLPNKDNEALVVDFQNHALAKIRDIEDMGELGKKIGICPYYASRSTIRPSENTAREALGLALKDHVVIIDEAHNLMDAITGIYTVEVSLAQLQRAKAQLMVYLQKFRNRLKGKNRVYVTQVVRLLDSLAGYLQIKASFNDDTVRVSDLLAGKGLDQINLYKLMHYLQESKLARKVEGYASHSQQQKTQQAGRAAIKPPDSGHEATVPVLTHIQSFFLALTNPDAEGRFFYTPASSSPQSSPALKYMLLDPSQHFRDIVENARAVILAGGTMSPMDDYIHQLFPYLSPERIRTLSCGHVIPPENLFVSAVEKAADGSAFDFTFASRDAPATIAKLGDALLRLLPCVPDGAVVFFPSYAYLERVVSFWKSPGSTSTSTSTNSNKSLYARLSALKPIFTESQTTPVDATLSAYSDAILSHRSRGALLLAVIGGRLSEGINFSDRLGRCVIVVGLPYPNPHSPEWKAKMEYIEAKAASLSQSQPLSSNQNHSAKKVKGEASREFAENVCMRAVNQAIGRAIRHRGDWAGILLVDRRYGSERIRGKLPGWIRASLRGGGGGGFGDVEGGLRRFYDMKRGGDE</sequence>
<dbReference type="EC" id="3.6.4.13" evidence="1"/>
<organism evidence="1 2">
    <name type="scientific">Zalaria obscura</name>
    <dbReference type="NCBI Taxonomy" id="2024903"/>
    <lineage>
        <taxon>Eukaryota</taxon>
        <taxon>Fungi</taxon>
        <taxon>Dikarya</taxon>
        <taxon>Ascomycota</taxon>
        <taxon>Pezizomycotina</taxon>
        <taxon>Dothideomycetes</taxon>
        <taxon>Dothideomycetidae</taxon>
        <taxon>Dothideales</taxon>
        <taxon>Zalariaceae</taxon>
        <taxon>Zalaria</taxon>
    </lineage>
</organism>
<name>A0ACC3SBU7_9PEZI</name>
<dbReference type="Proteomes" id="UP001320706">
    <property type="component" value="Unassembled WGS sequence"/>
</dbReference>
<keyword evidence="2" id="KW-1185">Reference proteome</keyword>
<protein>
    <submittedName>
        <fullName evidence="1">ATP-dependent DNA helicase chl1</fullName>
        <ecNumber evidence="1">3.6.4.13</ecNumber>
    </submittedName>
</protein>